<dbReference type="AlphaFoldDB" id="A0A6A6H922"/>
<evidence type="ECO:0000256" key="3">
    <source>
        <dbReference type="ARBA" id="ARBA00022723"/>
    </source>
</evidence>
<accession>A0A6A6H922</accession>
<keyword evidence="6" id="KW-0326">Glycosidase</keyword>
<dbReference type="SMART" id="SM00642">
    <property type="entry name" value="Aamy"/>
    <property type="match status" value="1"/>
</dbReference>
<name>A0A6A6H922_VIRVR</name>
<evidence type="ECO:0000259" key="8">
    <source>
        <dbReference type="SMART" id="SM00642"/>
    </source>
</evidence>
<keyword evidence="5" id="KW-0119">Carbohydrate metabolism</keyword>
<feature type="region of interest" description="Disordered" evidence="7">
    <location>
        <begin position="454"/>
        <end position="485"/>
    </location>
</feature>
<comment type="similarity">
    <text evidence="2">Belongs to the glycosyl hydrolase 13 family.</text>
</comment>
<feature type="domain" description="Glycosyl hydrolase family 13 catalytic" evidence="8">
    <location>
        <begin position="5"/>
        <end position="392"/>
    </location>
</feature>
<dbReference type="SUPFAM" id="SSF51011">
    <property type="entry name" value="Glycosyl hydrolase domain"/>
    <property type="match status" value="2"/>
</dbReference>
<dbReference type="Proteomes" id="UP000800092">
    <property type="component" value="Unassembled WGS sequence"/>
</dbReference>
<dbReference type="EMBL" id="ML991798">
    <property type="protein sequence ID" value="KAF2234545.1"/>
    <property type="molecule type" value="Genomic_DNA"/>
</dbReference>
<dbReference type="PANTHER" id="PTHR43447">
    <property type="entry name" value="ALPHA-AMYLASE"/>
    <property type="match status" value="1"/>
</dbReference>
<dbReference type="GO" id="GO:0004553">
    <property type="term" value="F:hydrolase activity, hydrolyzing O-glycosyl compounds"/>
    <property type="evidence" value="ECO:0007669"/>
    <property type="project" value="InterPro"/>
</dbReference>
<dbReference type="Gene3D" id="3.20.20.80">
    <property type="entry name" value="Glycosidases"/>
    <property type="match status" value="1"/>
</dbReference>
<keyword evidence="3" id="KW-0479">Metal-binding</keyword>
<evidence type="ECO:0000313" key="9">
    <source>
        <dbReference type="EMBL" id="KAF2234545.1"/>
    </source>
</evidence>
<dbReference type="InterPro" id="IPR013776">
    <property type="entry name" value="A-amylase_thermo"/>
</dbReference>
<evidence type="ECO:0000256" key="2">
    <source>
        <dbReference type="ARBA" id="ARBA00008061"/>
    </source>
</evidence>
<keyword evidence="4 9" id="KW-0378">Hydrolase</keyword>
<gene>
    <name evidence="9" type="ORF">EV356DRAFT_501795</name>
</gene>
<evidence type="ECO:0000256" key="1">
    <source>
        <dbReference type="ARBA" id="ARBA00001913"/>
    </source>
</evidence>
<sequence>MAGNPTLFQAFEWNVPADEHHWQRLRNILPQLKAIGIDNLWLPPACKGNNFKGNGYDIYDLYDLGEFHQKGSRNTKWGSKEDLIALAAEARALAIGLYFDAVLNHRCGGDATQRVKVVQVDDRDRRRNITKPYDIEAWLAFFFPGRQGKYSAFRYNWSHFNASDYDNATGKKAIFKIVADGKDWQKDVDKASHGNYDYLLLNNLDYSNGNLREEVKRWGQWVVQELGLSGFRLDAVKHFSQGFVNEWVNAVNAGSQKDLFYVGEHWTDNTKSLVRWLASAPPNFHLFDAPLLYNLARTSWAKDPDLRQIFQGTLVEARPNNAITLVMNHDTQRGQTMETLVKPTFMALAYALVLLRRDGYPCIFYGDLYGLCDPHPSPPTCWGKLPDLVLARRLYAYGTQTDYFESKNCIGWVRSGASEGSKQSGLAIVMSWQQKHPPSGKGVAAMDRIRQAFQKSNQAEPPSRDMKTSNATISQQPKPPSPRIRMRVGHEHAGQTWRDLLGWEWADVIIDSEGFGVFPCQPNSLAVFTATDAEGREKFPVNFSHNIYEKA</sequence>
<dbReference type="InterPro" id="IPR017853">
    <property type="entry name" value="GH"/>
</dbReference>
<evidence type="ECO:0000313" key="10">
    <source>
        <dbReference type="Proteomes" id="UP000800092"/>
    </source>
</evidence>
<evidence type="ECO:0000256" key="7">
    <source>
        <dbReference type="SAM" id="MobiDB-lite"/>
    </source>
</evidence>
<evidence type="ECO:0000256" key="5">
    <source>
        <dbReference type="ARBA" id="ARBA00023277"/>
    </source>
</evidence>
<comment type="cofactor">
    <cofactor evidence="1">
        <name>Ca(2+)</name>
        <dbReference type="ChEBI" id="CHEBI:29108"/>
    </cofactor>
</comment>
<reference evidence="9" key="1">
    <citation type="journal article" date="2020" name="Stud. Mycol.">
        <title>101 Dothideomycetes genomes: a test case for predicting lifestyles and emergence of pathogens.</title>
        <authorList>
            <person name="Haridas S."/>
            <person name="Albert R."/>
            <person name="Binder M."/>
            <person name="Bloem J."/>
            <person name="Labutti K."/>
            <person name="Salamov A."/>
            <person name="Andreopoulos B."/>
            <person name="Baker S."/>
            <person name="Barry K."/>
            <person name="Bills G."/>
            <person name="Bluhm B."/>
            <person name="Cannon C."/>
            <person name="Castanera R."/>
            <person name="Culley D."/>
            <person name="Daum C."/>
            <person name="Ezra D."/>
            <person name="Gonzalez J."/>
            <person name="Henrissat B."/>
            <person name="Kuo A."/>
            <person name="Liang C."/>
            <person name="Lipzen A."/>
            <person name="Lutzoni F."/>
            <person name="Magnuson J."/>
            <person name="Mondo S."/>
            <person name="Nolan M."/>
            <person name="Ohm R."/>
            <person name="Pangilinan J."/>
            <person name="Park H.-J."/>
            <person name="Ramirez L."/>
            <person name="Alfaro M."/>
            <person name="Sun H."/>
            <person name="Tritt A."/>
            <person name="Yoshinaga Y."/>
            <person name="Zwiers L.-H."/>
            <person name="Turgeon B."/>
            <person name="Goodwin S."/>
            <person name="Spatafora J."/>
            <person name="Crous P."/>
            <person name="Grigoriev I."/>
        </authorList>
    </citation>
    <scope>NUCLEOTIDE SEQUENCE</scope>
    <source>
        <strain evidence="9">Tuck. ex Michener</strain>
    </source>
</reference>
<dbReference type="InterPro" id="IPR013780">
    <property type="entry name" value="Glyco_hydro_b"/>
</dbReference>
<protein>
    <submittedName>
        <fullName evidence="9">Glycoside hydrolase family 13 protein</fullName>
    </submittedName>
</protein>
<dbReference type="Gene3D" id="2.60.40.1180">
    <property type="entry name" value="Golgi alpha-mannosidase II"/>
    <property type="match status" value="2"/>
</dbReference>
<evidence type="ECO:0000256" key="6">
    <source>
        <dbReference type="ARBA" id="ARBA00023295"/>
    </source>
</evidence>
<dbReference type="GO" id="GO:0005975">
    <property type="term" value="P:carbohydrate metabolic process"/>
    <property type="evidence" value="ECO:0007669"/>
    <property type="project" value="InterPro"/>
</dbReference>
<dbReference type="GO" id="GO:0005509">
    <property type="term" value="F:calcium ion binding"/>
    <property type="evidence" value="ECO:0007669"/>
    <property type="project" value="InterPro"/>
</dbReference>
<dbReference type="SUPFAM" id="SSF51445">
    <property type="entry name" value="(Trans)glycosidases"/>
    <property type="match status" value="1"/>
</dbReference>
<dbReference type="Gene3D" id="2.40.30.140">
    <property type="match status" value="1"/>
</dbReference>
<dbReference type="Pfam" id="PF00128">
    <property type="entry name" value="Alpha-amylase"/>
    <property type="match status" value="1"/>
</dbReference>
<dbReference type="InterPro" id="IPR006047">
    <property type="entry name" value="GH13_cat_dom"/>
</dbReference>
<organism evidence="9 10">
    <name type="scientific">Viridothelium virens</name>
    <name type="common">Speckled blister lichen</name>
    <name type="synonym">Trypethelium virens</name>
    <dbReference type="NCBI Taxonomy" id="1048519"/>
    <lineage>
        <taxon>Eukaryota</taxon>
        <taxon>Fungi</taxon>
        <taxon>Dikarya</taxon>
        <taxon>Ascomycota</taxon>
        <taxon>Pezizomycotina</taxon>
        <taxon>Dothideomycetes</taxon>
        <taxon>Dothideomycetes incertae sedis</taxon>
        <taxon>Trypetheliales</taxon>
        <taxon>Trypetheliaceae</taxon>
        <taxon>Viridothelium</taxon>
    </lineage>
</organism>
<keyword evidence="10" id="KW-1185">Reference proteome</keyword>
<dbReference type="NCBIfam" id="NF006969">
    <property type="entry name" value="PRK09441.1-2"/>
    <property type="match status" value="1"/>
</dbReference>
<proteinExistence type="inferred from homology"/>
<dbReference type="PIRSF" id="PIRSF001021">
    <property type="entry name" value="Alph-amls_thrmst"/>
    <property type="match status" value="1"/>
</dbReference>
<dbReference type="CDD" id="cd11318">
    <property type="entry name" value="AmyAc_bac_fung_AmyA"/>
    <property type="match status" value="1"/>
</dbReference>
<evidence type="ECO:0000256" key="4">
    <source>
        <dbReference type="ARBA" id="ARBA00022801"/>
    </source>
</evidence>
<dbReference type="OrthoDB" id="550577at2759"/>